<dbReference type="Gene3D" id="3.10.105.10">
    <property type="entry name" value="Dipeptide-binding Protein, Domain 3"/>
    <property type="match status" value="1"/>
</dbReference>
<protein>
    <recommendedName>
        <fullName evidence="1">Solute-binding protein family 5 domain-containing protein</fullName>
    </recommendedName>
</protein>
<dbReference type="AlphaFoldDB" id="A0A1F4T7R2"/>
<dbReference type="Proteomes" id="UP000178602">
    <property type="component" value="Unassembled WGS sequence"/>
</dbReference>
<proteinExistence type="predicted"/>
<dbReference type="EMBL" id="MEUG01000001">
    <property type="protein sequence ID" value="OGC28597.1"/>
    <property type="molecule type" value="Genomic_DNA"/>
</dbReference>
<accession>A0A1F4T7R2</accession>
<dbReference type="PANTHER" id="PTHR30290">
    <property type="entry name" value="PERIPLASMIC BINDING COMPONENT OF ABC TRANSPORTER"/>
    <property type="match status" value="1"/>
</dbReference>
<gene>
    <name evidence="2" type="ORF">A3K49_06535</name>
</gene>
<evidence type="ECO:0000313" key="3">
    <source>
        <dbReference type="Proteomes" id="UP000178602"/>
    </source>
</evidence>
<organism evidence="2 3">
    <name type="scientific">candidate division WOR-1 bacterium RIFOXYC12_FULL_54_18</name>
    <dbReference type="NCBI Taxonomy" id="1802584"/>
    <lineage>
        <taxon>Bacteria</taxon>
        <taxon>Bacillati</taxon>
        <taxon>Saganbacteria</taxon>
    </lineage>
</organism>
<dbReference type="InterPro" id="IPR039424">
    <property type="entry name" value="SBP_5"/>
</dbReference>
<dbReference type="SUPFAM" id="SSF53850">
    <property type="entry name" value="Periplasmic binding protein-like II"/>
    <property type="match status" value="1"/>
</dbReference>
<dbReference type="Pfam" id="PF00496">
    <property type="entry name" value="SBP_bac_5"/>
    <property type="match status" value="1"/>
</dbReference>
<dbReference type="InterPro" id="IPR000914">
    <property type="entry name" value="SBP_5_dom"/>
</dbReference>
<feature type="domain" description="Solute-binding protein family 5" evidence="1">
    <location>
        <begin position="26"/>
        <end position="171"/>
    </location>
</feature>
<evidence type="ECO:0000259" key="1">
    <source>
        <dbReference type="Pfam" id="PF00496"/>
    </source>
</evidence>
<reference evidence="2 3" key="1">
    <citation type="journal article" date="2016" name="Nat. Commun.">
        <title>Thousands of microbial genomes shed light on interconnected biogeochemical processes in an aquifer system.</title>
        <authorList>
            <person name="Anantharaman K."/>
            <person name="Brown C.T."/>
            <person name="Hug L.A."/>
            <person name="Sharon I."/>
            <person name="Castelle C.J."/>
            <person name="Probst A.J."/>
            <person name="Thomas B.C."/>
            <person name="Singh A."/>
            <person name="Wilkins M.J."/>
            <person name="Karaoz U."/>
            <person name="Brodie E.L."/>
            <person name="Williams K.H."/>
            <person name="Hubbard S.S."/>
            <person name="Banfield J.F."/>
        </authorList>
    </citation>
    <scope>NUCLEOTIDE SEQUENCE [LARGE SCALE GENOMIC DNA]</scope>
</reference>
<dbReference type="GO" id="GO:1904680">
    <property type="term" value="F:peptide transmembrane transporter activity"/>
    <property type="evidence" value="ECO:0007669"/>
    <property type="project" value="TreeGrafter"/>
</dbReference>
<comment type="caution">
    <text evidence="2">The sequence shown here is derived from an EMBL/GenBank/DDBJ whole genome shotgun (WGS) entry which is preliminary data.</text>
</comment>
<sequence>MRNKLSFALLSLLLLVSPCLSLGYDGIFFLGFNLEKEPFNNVYVRQAVAHAVDMKTIVKLASAEIVPGSVIPPGMTGYQKELLPYSLDLKQAKVLMRRGKYLPVNPKLKNISLLHTDGVKTTAIAKEVQNNLRAIGIKVSLFQVKYQNELKWNEELVSRRHHLYLLGYKTDLIAGLTMEAAPDVTDTYKLLEPLFHSKGAVNLSGFNNSTIDMLLDQVSVIGYAYQLERDLKLKEVNKVLYQELPALVLFYIPKL</sequence>
<name>A0A1F4T7R2_UNCSA</name>
<dbReference type="GO" id="GO:0015833">
    <property type="term" value="P:peptide transport"/>
    <property type="evidence" value="ECO:0007669"/>
    <property type="project" value="TreeGrafter"/>
</dbReference>
<evidence type="ECO:0000313" key="2">
    <source>
        <dbReference type="EMBL" id="OGC28597.1"/>
    </source>
</evidence>